<keyword evidence="3" id="KW-0472">Membrane</keyword>
<evidence type="ECO:0000313" key="4">
    <source>
        <dbReference type="EMBL" id="EAN78219.1"/>
    </source>
</evidence>
<dbReference type="PROSITE" id="PS50088">
    <property type="entry name" value="ANK_REPEAT"/>
    <property type="match status" value="1"/>
</dbReference>
<proteinExistence type="predicted"/>
<keyword evidence="5" id="KW-1185">Reference proteome</keyword>
<dbReference type="PaxDb" id="5691-EAN78219"/>
<reference evidence="4 5" key="2">
    <citation type="journal article" date="2005" name="Science">
        <title>The genome of the African trypanosome Trypanosoma brucei.</title>
        <authorList>
            <person name="Berriman M."/>
            <person name="Ghedin E."/>
            <person name="Hertz-Fowler C."/>
            <person name="Blandin G."/>
            <person name="Renauld H."/>
            <person name="Bartholomeu D.C."/>
            <person name="Lennard N.J."/>
            <person name="Caler E."/>
            <person name="Hamlin N.E."/>
            <person name="Haas B."/>
            <person name="Bohme U."/>
            <person name="Hannick L."/>
            <person name="Aslett M.A."/>
            <person name="Shallom J."/>
            <person name="Marcello L."/>
            <person name="Hou L."/>
            <person name="Wickstead B."/>
            <person name="Alsmark U.C."/>
            <person name="Arrowsmith C."/>
            <person name="Atkin R.J."/>
            <person name="Barron A.J."/>
            <person name="Bringaud F."/>
            <person name="Brooks K."/>
            <person name="Carrington M."/>
            <person name="Cherevach I."/>
            <person name="Chillingworth T.J."/>
            <person name="Churcher C."/>
            <person name="Clark L.N."/>
            <person name="Corton C.H."/>
            <person name="Cronin A."/>
            <person name="Davies R.M."/>
            <person name="Doggett J."/>
            <person name="Djikeng A."/>
            <person name="Feldblyum T."/>
            <person name="Field M.C."/>
            <person name="Fraser A."/>
            <person name="Goodhead I."/>
            <person name="Hance Z."/>
            <person name="Harper D."/>
            <person name="Harris B.R."/>
            <person name="Hauser H."/>
            <person name="Hostetler J."/>
            <person name="Ivens A."/>
            <person name="Jagels K."/>
            <person name="Johnson D."/>
            <person name="Johnson J."/>
            <person name="Jones K."/>
            <person name="Kerhornou A.X."/>
            <person name="Koo H."/>
            <person name="Larke N."/>
            <person name="Landfear S."/>
            <person name="Larkin C."/>
            <person name="Leech V."/>
            <person name="Line A."/>
            <person name="Lord A."/>
            <person name="Macleod A."/>
            <person name="Mooney P.J."/>
            <person name="Moule S."/>
            <person name="Martin D.M."/>
            <person name="Morgan G.W."/>
            <person name="Mungall K."/>
            <person name="Norbertczak H."/>
            <person name="Ormond D."/>
            <person name="Pai G."/>
            <person name="Peacock C.S."/>
            <person name="Peterson J."/>
            <person name="Quail M.A."/>
            <person name="Rabbinowitsch E."/>
            <person name="Rajandream M.A."/>
            <person name="Reitter C."/>
            <person name="Salzberg S.L."/>
            <person name="Sanders M."/>
            <person name="Schobel S."/>
            <person name="Sharp S."/>
            <person name="Simmonds M."/>
            <person name="Simpson A.J."/>
            <person name="Tallon L."/>
            <person name="Turner C.M."/>
            <person name="Tait A."/>
            <person name="Tivey A.R."/>
            <person name="Van Aken S."/>
            <person name="Walker D."/>
            <person name="Wanless D."/>
            <person name="Wang S."/>
            <person name="White B."/>
            <person name="White O."/>
            <person name="Whitehead S."/>
            <person name="Woodward J."/>
            <person name="Wortman J."/>
            <person name="Adams M.D."/>
            <person name="Embley T.M."/>
            <person name="Gull K."/>
            <person name="Ullu E."/>
            <person name="Barry J.D."/>
            <person name="Fairlamb A.H."/>
            <person name="Opperdoes F."/>
            <person name="Barrell B.G."/>
            <person name="Donelson J.E."/>
            <person name="Hall N."/>
            <person name="Fraser C.M."/>
            <person name="Melville S.E."/>
            <person name="El-Sayed N.M."/>
        </authorList>
    </citation>
    <scope>NUCLEOTIDE SEQUENCE [LARGE SCALE GENOMIC DNA]</scope>
    <source>
        <strain evidence="4 5">927/4 GUTat10.1</strain>
    </source>
</reference>
<gene>
    <name evidence="4" type="ORF">Tb10.6k15.2390</name>
</gene>
<dbReference type="KEGG" id="tbr:Tb10.6k15.2390"/>
<dbReference type="eggNOG" id="ENOG502S44J">
    <property type="taxonomic scope" value="Eukaryota"/>
</dbReference>
<dbReference type="InParanoid" id="Q38AF1"/>
<feature type="repeat" description="ANK" evidence="1">
    <location>
        <begin position="390"/>
        <end position="422"/>
    </location>
</feature>
<evidence type="ECO:0000313" key="5">
    <source>
        <dbReference type="Proteomes" id="UP000008524"/>
    </source>
</evidence>
<evidence type="ECO:0000256" key="3">
    <source>
        <dbReference type="SAM" id="Phobius"/>
    </source>
</evidence>
<dbReference type="InterPro" id="IPR002110">
    <property type="entry name" value="Ankyrin_rpt"/>
</dbReference>
<dbReference type="PROSITE" id="PS50297">
    <property type="entry name" value="ANK_REP_REGION"/>
    <property type="match status" value="1"/>
</dbReference>
<dbReference type="OrthoDB" id="250537at2759"/>
<name>Q38AF1_TRYB2</name>
<feature type="transmembrane region" description="Helical" evidence="3">
    <location>
        <begin position="36"/>
        <end position="58"/>
    </location>
</feature>
<dbReference type="GeneID" id="3662952"/>
<keyword evidence="1" id="KW-0040">ANK repeat</keyword>
<reference evidence="4 5" key="1">
    <citation type="journal article" date="2005" name="Science">
        <title>Comparative genomics of trypanosomatid parasitic protozoa.</title>
        <authorList>
            <person name="El-Sayed N.M."/>
            <person name="Myler P.J."/>
            <person name="Blandin G."/>
            <person name="Berriman M."/>
            <person name="Crabtree J."/>
            <person name="Aggarwal G."/>
            <person name="Caler E."/>
            <person name="Renauld H."/>
            <person name="Worthey E.A."/>
            <person name="Hertz-Fowler C."/>
            <person name="Ghedin E."/>
            <person name="Peacock C."/>
            <person name="Bartholomeu D.C."/>
            <person name="Haas B.J."/>
            <person name="Tran A.N."/>
            <person name="Wortman J.R."/>
            <person name="Alsmark U.C."/>
            <person name="Angiuoli S."/>
            <person name="Anupama A."/>
            <person name="Badger J."/>
            <person name="Bringaud F."/>
            <person name="Cadag E."/>
            <person name="Carlton J.M."/>
            <person name="Cerqueira G.C."/>
            <person name="Creasy T."/>
            <person name="Delcher A.L."/>
            <person name="Djikeng A."/>
            <person name="Embley T.M."/>
            <person name="Hauser C."/>
            <person name="Ivens A.C."/>
            <person name="Kummerfeld S.K."/>
            <person name="Pereira-Leal J.B."/>
            <person name="Nilsson D."/>
            <person name="Peterson J."/>
            <person name="Salzberg S.L."/>
            <person name="Shallom J."/>
            <person name="Silva J.C."/>
            <person name="Sundaram J."/>
            <person name="Westenberger S."/>
            <person name="White O."/>
            <person name="Melville S.E."/>
            <person name="Donelson J.E."/>
            <person name="Andersson B."/>
            <person name="Stuart K.D."/>
            <person name="Hall N."/>
        </authorList>
    </citation>
    <scope>NUCLEOTIDE SEQUENCE [LARGE SCALE GENOMIC DNA]</scope>
    <source>
        <strain evidence="4 5">927/4 GUTat10.1</strain>
    </source>
</reference>
<dbReference type="GO" id="GO:0035869">
    <property type="term" value="C:ciliary transition zone"/>
    <property type="evidence" value="ECO:0000314"/>
    <property type="project" value="GeneDB"/>
</dbReference>
<dbReference type="EMBL" id="CM000208">
    <property type="protein sequence ID" value="EAN78219.1"/>
    <property type="molecule type" value="Genomic_DNA"/>
</dbReference>
<dbReference type="AlphaFoldDB" id="Q38AF1"/>
<protein>
    <submittedName>
        <fullName evidence="4">Uncharacterized protein</fullName>
    </submittedName>
</protein>
<dbReference type="RefSeq" id="XP_823047.1">
    <property type="nucleotide sequence ID" value="XM_817954.1"/>
</dbReference>
<organism evidence="4 5">
    <name type="scientific">Trypanosoma brucei brucei (strain 927/4 GUTat10.1)</name>
    <dbReference type="NCBI Taxonomy" id="185431"/>
    <lineage>
        <taxon>Eukaryota</taxon>
        <taxon>Discoba</taxon>
        <taxon>Euglenozoa</taxon>
        <taxon>Kinetoplastea</taxon>
        <taxon>Metakinetoplastina</taxon>
        <taxon>Trypanosomatida</taxon>
        <taxon>Trypanosomatidae</taxon>
        <taxon>Trypanosoma</taxon>
    </lineage>
</organism>
<evidence type="ECO:0000256" key="1">
    <source>
        <dbReference type="PROSITE-ProRule" id="PRU00023"/>
    </source>
</evidence>
<keyword evidence="3" id="KW-1133">Transmembrane helix</keyword>
<keyword evidence="3" id="KW-0812">Transmembrane</keyword>
<evidence type="ECO:0000256" key="2">
    <source>
        <dbReference type="SAM" id="MobiDB-lite"/>
    </source>
</evidence>
<feature type="compositionally biased region" description="Basic residues" evidence="2">
    <location>
        <begin position="443"/>
        <end position="457"/>
    </location>
</feature>
<sequence>MVIHLCGLIIVPTVSSLITIIIITLLYYVHYMMCCSCCFFFFCMLVVAHTCLPSPLYASYTHRVGRSYIGGMSGWFGSPAPTAAPPPIPLNNPIGVTPQPPVLAVPAPQPVSLSVPKAVPIPQISALQQPLSSVDANLLMPLLSTPPLPLSTLPAVANESRLTAELPPTLSPGRSSEPLTVSLEGCGGVNVAAKAAILPVAALGGSEGQSGEQAAAVVGGAEQISPALGGVVTDGDTLAACRKSLPSYVVFGGARYNRVDVPPGAVKVLKRSNEKLISVAPRNTAKYMSHQLRLASAILRLDSRMRPPSSSFDAAARFSAVAPQDAGPLECDTFSLKNIWTIAYAGSVKDLHAFIELDGSAVSARGFVVYNRRHYGLKRLSEKFVLGLGQKATPLQYAAIAGHVDSVVLLLCMGAEDDSYPYLRDILGDELETTVKGVNAKLRSRRKHHCSRRKGKRGPAPTVAPPPPAAEEDCPAGTQP</sequence>
<feature type="region of interest" description="Disordered" evidence="2">
    <location>
        <begin position="443"/>
        <end position="480"/>
    </location>
</feature>
<dbReference type="Proteomes" id="UP000008524">
    <property type="component" value="Chromosome 10"/>
</dbReference>
<feature type="transmembrane region" description="Helical" evidence="3">
    <location>
        <begin position="6"/>
        <end position="29"/>
    </location>
</feature>
<accession>Q38AF1</accession>